<dbReference type="RefSeq" id="WP_408085889.1">
    <property type="nucleotide sequence ID" value="NZ_JBELPZ010000019.1"/>
</dbReference>
<protein>
    <submittedName>
        <fullName evidence="1">Uncharacterized protein</fullName>
    </submittedName>
</protein>
<proteinExistence type="predicted"/>
<dbReference type="EMBL" id="JBELPZ010000019">
    <property type="protein sequence ID" value="MFL9845607.1"/>
    <property type="molecule type" value="Genomic_DNA"/>
</dbReference>
<dbReference type="Proteomes" id="UP001629156">
    <property type="component" value="Unassembled WGS sequence"/>
</dbReference>
<evidence type="ECO:0000313" key="1">
    <source>
        <dbReference type="EMBL" id="MFL9845607.1"/>
    </source>
</evidence>
<comment type="caution">
    <text evidence="1">The sequence shown here is derived from an EMBL/GenBank/DDBJ whole genome shotgun (WGS) entry which is preliminary data.</text>
</comment>
<sequence length="81" mass="9273">MTITIRLRVPKDIDAATERKIRRLTGSLIAQSFTDIIHFDDDGEDFYIHYFTTLSIKKEDTITFISSFLSQEALSGMVTLL</sequence>
<gene>
    <name evidence="1" type="ORF">ABS766_14385</name>
</gene>
<organism evidence="1 2">
    <name type="scientific">Flavobacterium rhizosphaerae</name>
    <dbReference type="NCBI Taxonomy" id="3163298"/>
    <lineage>
        <taxon>Bacteria</taxon>
        <taxon>Pseudomonadati</taxon>
        <taxon>Bacteroidota</taxon>
        <taxon>Flavobacteriia</taxon>
        <taxon>Flavobacteriales</taxon>
        <taxon>Flavobacteriaceae</taxon>
        <taxon>Flavobacterium</taxon>
    </lineage>
</organism>
<accession>A0ABW8Z085</accession>
<reference evidence="1 2" key="1">
    <citation type="submission" date="2024-06" db="EMBL/GenBank/DDBJ databases">
        <authorList>
            <person name="Kaempfer P."/>
            <person name="Viver T."/>
        </authorList>
    </citation>
    <scope>NUCLEOTIDE SEQUENCE [LARGE SCALE GENOMIC DNA]</scope>
    <source>
        <strain evidence="1 2">ST-119</strain>
    </source>
</reference>
<evidence type="ECO:0000313" key="2">
    <source>
        <dbReference type="Proteomes" id="UP001629156"/>
    </source>
</evidence>
<keyword evidence="2" id="KW-1185">Reference proteome</keyword>
<name>A0ABW8Z085_9FLAO</name>